<dbReference type="EMBL" id="JYIK01000834">
    <property type="protein sequence ID" value="KWX09347.1"/>
    <property type="molecule type" value="Genomic_DNA"/>
</dbReference>
<reference evidence="3" key="1">
    <citation type="submission" date="2015-02" db="EMBL/GenBank/DDBJ databases">
        <title>Physiological reanalysis, assessment of diazotrophy, and genome sequences of multiple isolates of Streptomyces thermoautotrophicus.</title>
        <authorList>
            <person name="MacKellar D.C."/>
            <person name="Lieber L."/>
            <person name="Norman J."/>
            <person name="Bolger A."/>
            <person name="Tobin C."/>
            <person name="Murray J.W."/>
            <person name="Friesen M."/>
            <person name="Prell J."/>
        </authorList>
    </citation>
    <scope>NUCLEOTIDE SEQUENCE [LARGE SCALE GENOMIC DNA]</scope>
    <source>
        <strain evidence="3">UBT1</strain>
    </source>
</reference>
<evidence type="ECO:0000256" key="1">
    <source>
        <dbReference type="SAM" id="Phobius"/>
    </source>
</evidence>
<keyword evidence="1" id="KW-1133">Transmembrane helix</keyword>
<comment type="caution">
    <text evidence="2">The sequence shown here is derived from an EMBL/GenBank/DDBJ whole genome shotgun (WGS) entry which is preliminary data.</text>
</comment>
<dbReference type="AlphaFoldDB" id="A0A132NHA1"/>
<feature type="transmembrane region" description="Helical" evidence="1">
    <location>
        <begin position="25"/>
        <end position="48"/>
    </location>
</feature>
<dbReference type="Proteomes" id="UP000070598">
    <property type="component" value="Unassembled WGS sequence"/>
</dbReference>
<proteinExistence type="predicted"/>
<keyword evidence="1" id="KW-0472">Membrane</keyword>
<organism evidence="2 3">
    <name type="scientific">Carbonactinospora thermoautotrophica</name>
    <dbReference type="NCBI Taxonomy" id="1469144"/>
    <lineage>
        <taxon>Bacteria</taxon>
        <taxon>Bacillati</taxon>
        <taxon>Actinomycetota</taxon>
        <taxon>Actinomycetes</taxon>
        <taxon>Kitasatosporales</taxon>
        <taxon>Carbonactinosporaceae</taxon>
        <taxon>Carbonactinospora</taxon>
    </lineage>
</organism>
<accession>A0A132NHA1</accession>
<dbReference type="PATRIC" id="fig|1469144.9.peg.3374"/>
<evidence type="ECO:0000313" key="2">
    <source>
        <dbReference type="EMBL" id="KWX09347.1"/>
    </source>
</evidence>
<gene>
    <name evidence="2" type="ORF">TR74_10150</name>
</gene>
<sequence>MWALLIVAPAGATLAAAVLPRDPALVTVVVPLLILQGLGGVLLLPLLLRRMLRAVRAARADG</sequence>
<keyword evidence="1" id="KW-0812">Transmembrane</keyword>
<protein>
    <submittedName>
        <fullName evidence="2">Uncharacterized protein</fullName>
    </submittedName>
</protein>
<evidence type="ECO:0000313" key="3">
    <source>
        <dbReference type="Proteomes" id="UP000070598"/>
    </source>
</evidence>
<name>A0A132NHA1_9ACTN</name>